<dbReference type="OrthoDB" id="5781at2157"/>
<dbReference type="KEGG" id="mear:Mpt1_c02080"/>
<dbReference type="GeneID" id="24817881"/>
<proteinExistence type="predicted"/>
<dbReference type="GO" id="GO:0051537">
    <property type="term" value="F:2 iron, 2 sulfur cluster binding"/>
    <property type="evidence" value="ECO:0007669"/>
    <property type="project" value="UniProtKB-KW"/>
</dbReference>
<reference evidence="6 7" key="1">
    <citation type="journal article" date="2014" name="Appl. Environ. Microbiol.">
        <title>Comparative Genome Analysis of 'Candidatus Methanoplasma termitum' Indicates a New Mode of Energy Metabolism in the Seventh Order of Methanogens.</title>
        <authorList>
            <person name="Lang K."/>
            <person name="Schuldes J."/>
            <person name="Klingl A."/>
            <person name="Poehlein A."/>
            <person name="Daniel R."/>
            <person name="Brune A."/>
        </authorList>
    </citation>
    <scope>NUCLEOTIDE SEQUENCE [LARGE SCALE GENOMIC DNA]</scope>
    <source>
        <strain evidence="7">Mpt1</strain>
    </source>
</reference>
<evidence type="ECO:0000313" key="7">
    <source>
        <dbReference type="Proteomes" id="UP000030787"/>
    </source>
</evidence>
<dbReference type="PANTHER" id="PTHR46491:SF3">
    <property type="entry name" value="CDGSH IRON-SULFUR DOMAIN-CONTAINING PROTEIN 3, MITOCHONDRIAL"/>
    <property type="match status" value="1"/>
</dbReference>
<evidence type="ECO:0000256" key="1">
    <source>
        <dbReference type="ARBA" id="ARBA00022714"/>
    </source>
</evidence>
<name>A0A0A7LAV0_9ARCH</name>
<dbReference type="GO" id="GO:0046872">
    <property type="term" value="F:metal ion binding"/>
    <property type="evidence" value="ECO:0007669"/>
    <property type="project" value="UniProtKB-KW"/>
</dbReference>
<accession>A0A0A7LAV0</accession>
<dbReference type="InterPro" id="IPR052950">
    <property type="entry name" value="CISD"/>
</dbReference>
<dbReference type="Pfam" id="PF09360">
    <property type="entry name" value="zf-CDGSH"/>
    <property type="match status" value="2"/>
</dbReference>
<dbReference type="SMART" id="SM00704">
    <property type="entry name" value="ZnF_CDGSH"/>
    <property type="match status" value="2"/>
</dbReference>
<keyword evidence="4" id="KW-0411">Iron-sulfur</keyword>
<dbReference type="PANTHER" id="PTHR46491">
    <property type="entry name" value="CDGSH IRON SULFUR DOMAIN PROTEIN HOMOLOG"/>
    <property type="match status" value="1"/>
</dbReference>
<feature type="domain" description="Iron-binding zinc finger CDGSH type" evidence="5">
    <location>
        <begin position="180"/>
        <end position="213"/>
    </location>
</feature>
<evidence type="ECO:0000256" key="4">
    <source>
        <dbReference type="ARBA" id="ARBA00023014"/>
    </source>
</evidence>
<keyword evidence="7" id="KW-1185">Reference proteome</keyword>
<dbReference type="EMBL" id="CP010070">
    <property type="protein sequence ID" value="AIZ56108.1"/>
    <property type="molecule type" value="Genomic_DNA"/>
</dbReference>
<keyword evidence="3" id="KW-0408">Iron</keyword>
<keyword evidence="1" id="KW-0001">2Fe-2S</keyword>
<dbReference type="AlphaFoldDB" id="A0A0A7LAV0"/>
<dbReference type="RefSeq" id="WP_048111451.1">
    <property type="nucleotide sequence ID" value="NZ_CP010070.1"/>
</dbReference>
<evidence type="ECO:0000256" key="3">
    <source>
        <dbReference type="ARBA" id="ARBA00023004"/>
    </source>
</evidence>
<dbReference type="GO" id="GO:0005737">
    <property type="term" value="C:cytoplasm"/>
    <property type="evidence" value="ECO:0007669"/>
    <property type="project" value="UniProtKB-ARBA"/>
</dbReference>
<protein>
    <submittedName>
        <fullName evidence="6">Iron-binding zinc finger CDGSH type</fullName>
    </submittedName>
</protein>
<evidence type="ECO:0000313" key="6">
    <source>
        <dbReference type="EMBL" id="AIZ56108.1"/>
    </source>
</evidence>
<feature type="domain" description="Iron-binding zinc finger CDGSH type" evidence="5">
    <location>
        <begin position="40"/>
        <end position="75"/>
    </location>
</feature>
<evidence type="ECO:0000256" key="2">
    <source>
        <dbReference type="ARBA" id="ARBA00022723"/>
    </source>
</evidence>
<sequence length="213" mass="23328">MGDGMKIKITTNGPLMVIGGVPLKGEVIKRDSMGRSEKWEEVKSYYRNGTYPLCRCGKSTDKPFCTGDHIGWDGTETAKRNTFEERAKAYPESDGIVLLQDPALCDGSGFCHGIHNINQTAKNKKTLETAKQQVHDCASGSIVMKVDGQVWEPKFEKSISVTGTPGKKGPFWVKGGVPLESADGYTYEVRNRMTLCGCGKSKNKPFCDGAHKN</sequence>
<dbReference type="InterPro" id="IPR042216">
    <property type="entry name" value="MitoNEET_CISD"/>
</dbReference>
<evidence type="ECO:0000259" key="5">
    <source>
        <dbReference type="SMART" id="SM00704"/>
    </source>
</evidence>
<gene>
    <name evidence="6" type="ORF">Mpt1_c02080</name>
</gene>
<dbReference type="Proteomes" id="UP000030787">
    <property type="component" value="Chromosome"/>
</dbReference>
<organism evidence="6 7">
    <name type="scientific">Candidatus Methanoplasma termitum</name>
    <dbReference type="NCBI Taxonomy" id="1577791"/>
    <lineage>
        <taxon>Archaea</taxon>
        <taxon>Methanobacteriati</taxon>
        <taxon>Thermoplasmatota</taxon>
        <taxon>Thermoplasmata</taxon>
        <taxon>Methanomassiliicoccales</taxon>
        <taxon>Methanomassiliicoccaceae</taxon>
        <taxon>Candidatus Methanoplasma</taxon>
    </lineage>
</organism>
<dbReference type="Gene3D" id="3.40.5.90">
    <property type="entry name" value="CDGSH iron-sulfur domain, mitoNEET-type"/>
    <property type="match status" value="2"/>
</dbReference>
<keyword evidence="2" id="KW-0479">Metal-binding</keyword>
<dbReference type="HOGENOM" id="CLU_1233392_0_0_2"/>
<dbReference type="InterPro" id="IPR018967">
    <property type="entry name" value="FeS-contain_CDGSH-typ"/>
</dbReference>